<feature type="domain" description="Release factor glutamine methyltransferase N-terminal" evidence="7">
    <location>
        <begin position="22"/>
        <end position="75"/>
    </location>
</feature>
<dbReference type="NCBIfam" id="TIGR03534">
    <property type="entry name" value="RF_mod_PrmC"/>
    <property type="match status" value="1"/>
</dbReference>
<protein>
    <recommendedName>
        <fullName evidence="5">Release factor glutamine methyltransferase</fullName>
        <shortName evidence="5">RF MTase</shortName>
        <ecNumber evidence="5">2.1.1.297</ecNumber>
    </recommendedName>
    <alternativeName>
        <fullName evidence="5">N5-glutamine methyltransferase PrmC</fullName>
    </alternativeName>
    <alternativeName>
        <fullName evidence="5">Protein-(glutamine-N5) MTase PrmC</fullName>
    </alternativeName>
    <alternativeName>
        <fullName evidence="5">Protein-glutamine N-methyltransferase PrmC</fullName>
    </alternativeName>
</protein>
<dbReference type="Proteomes" id="UP000294535">
    <property type="component" value="Unassembled WGS sequence"/>
</dbReference>
<feature type="binding site" evidence="5">
    <location>
        <begin position="185"/>
        <end position="188"/>
    </location>
    <ligand>
        <name>substrate</name>
    </ligand>
</feature>
<comment type="function">
    <text evidence="5">Methylates the class 1 translation termination release factors RF1/PrfA and RF2/PrfB on the glutamine residue of the universally conserved GGQ motif.</text>
</comment>
<dbReference type="InterPro" id="IPR050320">
    <property type="entry name" value="N5-glutamine_MTase"/>
</dbReference>
<proteinExistence type="inferred from homology"/>
<dbReference type="Pfam" id="PF17827">
    <property type="entry name" value="PrmC_N"/>
    <property type="match status" value="1"/>
</dbReference>
<dbReference type="GO" id="GO:0032259">
    <property type="term" value="P:methylation"/>
    <property type="evidence" value="ECO:0007669"/>
    <property type="project" value="UniProtKB-KW"/>
</dbReference>
<evidence type="ECO:0000313" key="8">
    <source>
        <dbReference type="EMBL" id="TDQ14626.1"/>
    </source>
</evidence>
<evidence type="ECO:0000256" key="1">
    <source>
        <dbReference type="ARBA" id="ARBA00022603"/>
    </source>
</evidence>
<organism evidence="8 9">
    <name type="scientific">Algoriphagus boseongensis</name>
    <dbReference type="NCBI Taxonomy" id="1442587"/>
    <lineage>
        <taxon>Bacteria</taxon>
        <taxon>Pseudomonadati</taxon>
        <taxon>Bacteroidota</taxon>
        <taxon>Cytophagia</taxon>
        <taxon>Cytophagales</taxon>
        <taxon>Cyclobacteriaceae</taxon>
        <taxon>Algoriphagus</taxon>
    </lineage>
</organism>
<dbReference type="InterPro" id="IPR004556">
    <property type="entry name" value="HemK-like"/>
</dbReference>
<comment type="catalytic activity">
    <reaction evidence="4 5">
        <text>L-glutaminyl-[peptide chain release factor] + S-adenosyl-L-methionine = N(5)-methyl-L-glutaminyl-[peptide chain release factor] + S-adenosyl-L-homocysteine + H(+)</text>
        <dbReference type="Rhea" id="RHEA:42896"/>
        <dbReference type="Rhea" id="RHEA-COMP:10271"/>
        <dbReference type="Rhea" id="RHEA-COMP:10272"/>
        <dbReference type="ChEBI" id="CHEBI:15378"/>
        <dbReference type="ChEBI" id="CHEBI:30011"/>
        <dbReference type="ChEBI" id="CHEBI:57856"/>
        <dbReference type="ChEBI" id="CHEBI:59789"/>
        <dbReference type="ChEBI" id="CHEBI:61891"/>
        <dbReference type="EC" id="2.1.1.297"/>
    </reaction>
</comment>
<feature type="binding site" evidence="5">
    <location>
        <begin position="119"/>
        <end position="123"/>
    </location>
    <ligand>
        <name>S-adenosyl-L-methionine</name>
        <dbReference type="ChEBI" id="CHEBI:59789"/>
    </ligand>
</feature>
<dbReference type="RefSeq" id="WP_133557655.1">
    <property type="nucleotide sequence ID" value="NZ_SNYF01000009.1"/>
</dbReference>
<dbReference type="AlphaFoldDB" id="A0A4R6T287"/>
<dbReference type="InterPro" id="IPR040758">
    <property type="entry name" value="PrmC_N"/>
</dbReference>
<comment type="caution">
    <text evidence="5">Lacks conserved residue(s) required for the propagation of feature annotation.</text>
</comment>
<dbReference type="NCBIfam" id="TIGR00536">
    <property type="entry name" value="hemK_fam"/>
    <property type="match status" value="1"/>
</dbReference>
<accession>A0A4R6T287</accession>
<dbReference type="HAMAP" id="MF_02126">
    <property type="entry name" value="RF_methyltr_PrmC"/>
    <property type="match status" value="1"/>
</dbReference>
<dbReference type="SUPFAM" id="SSF53335">
    <property type="entry name" value="S-adenosyl-L-methionine-dependent methyltransferases"/>
    <property type="match status" value="1"/>
</dbReference>
<sequence>MSISYQEFSQKLSLELTPLYDSQEAQNLVEWLLEHHLGLKRMDLFKFMKEEALPEVLYSDLERLKEGEPIQYILGHCPFYGRDFKVNQHTLIPRNETEELVHLIIKENPKPGLKILDIGTGTGCIPISLSLEMTSPEVFGLDISEGAIEVAKENALKNRAQVKFLNCDILKSFPDLPQLDIIVSNPPYVPQSEKKEMHQNVVEFEPHLALFVPDSDPLVFYRVIAEKSKDLLNPGGKLYFEIYEKAGTEISDLLKNLGFDQIKLHKDLNGKDRIISAVLA</sequence>
<keyword evidence="9" id="KW-1185">Reference proteome</keyword>
<dbReference type="PROSITE" id="PS00092">
    <property type="entry name" value="N6_MTASE"/>
    <property type="match status" value="1"/>
</dbReference>
<dbReference type="Gene3D" id="1.10.8.10">
    <property type="entry name" value="DNA helicase RuvA subunit, C-terminal domain"/>
    <property type="match status" value="1"/>
</dbReference>
<feature type="binding site" evidence="5">
    <location>
        <position position="185"/>
    </location>
    <ligand>
        <name>S-adenosyl-L-methionine</name>
        <dbReference type="ChEBI" id="CHEBI:59789"/>
    </ligand>
</feature>
<gene>
    <name evidence="5" type="primary">prmC</name>
    <name evidence="8" type="ORF">DFQ04_3215</name>
</gene>
<evidence type="ECO:0000256" key="3">
    <source>
        <dbReference type="ARBA" id="ARBA00022691"/>
    </source>
</evidence>
<evidence type="ECO:0000256" key="5">
    <source>
        <dbReference type="HAMAP-Rule" id="MF_02126"/>
    </source>
</evidence>
<feature type="domain" description="Methyltransferase small" evidence="6">
    <location>
        <begin position="111"/>
        <end position="200"/>
    </location>
</feature>
<dbReference type="Gene3D" id="3.40.50.150">
    <property type="entry name" value="Vaccinia Virus protein VP39"/>
    <property type="match status" value="1"/>
</dbReference>
<keyword evidence="2 5" id="KW-0808">Transferase</keyword>
<dbReference type="GO" id="GO:0003676">
    <property type="term" value="F:nucleic acid binding"/>
    <property type="evidence" value="ECO:0007669"/>
    <property type="project" value="InterPro"/>
</dbReference>
<dbReference type="GO" id="GO:0102559">
    <property type="term" value="F:peptide chain release factor N(5)-glutamine methyltransferase activity"/>
    <property type="evidence" value="ECO:0007669"/>
    <property type="project" value="UniProtKB-EC"/>
</dbReference>
<dbReference type="InterPro" id="IPR002052">
    <property type="entry name" value="DNA_methylase_N6_adenine_CS"/>
</dbReference>
<dbReference type="EC" id="2.1.1.297" evidence="5"/>
<dbReference type="InterPro" id="IPR007848">
    <property type="entry name" value="Small_mtfrase_dom"/>
</dbReference>
<dbReference type="InterPro" id="IPR029063">
    <property type="entry name" value="SAM-dependent_MTases_sf"/>
</dbReference>
<reference evidence="8 9" key="1">
    <citation type="submission" date="2019-03" db="EMBL/GenBank/DDBJ databases">
        <title>Genomic Encyclopedia of Type Strains, Phase III (KMG-III): the genomes of soil and plant-associated and newly described type strains.</title>
        <authorList>
            <person name="Whitman W."/>
        </authorList>
    </citation>
    <scope>NUCLEOTIDE SEQUENCE [LARGE SCALE GENOMIC DNA]</scope>
    <source>
        <strain evidence="8 9">CECT 8446</strain>
    </source>
</reference>
<dbReference type="OrthoDB" id="9800643at2"/>
<comment type="caution">
    <text evidence="8">The sequence shown here is derived from an EMBL/GenBank/DDBJ whole genome shotgun (WGS) entry which is preliminary data.</text>
</comment>
<evidence type="ECO:0000256" key="4">
    <source>
        <dbReference type="ARBA" id="ARBA00048391"/>
    </source>
</evidence>
<keyword evidence="1 5" id="KW-0489">Methyltransferase</keyword>
<evidence type="ECO:0000259" key="6">
    <source>
        <dbReference type="Pfam" id="PF05175"/>
    </source>
</evidence>
<keyword evidence="3 5" id="KW-0949">S-adenosyl-L-methionine</keyword>
<feature type="binding site" evidence="5">
    <location>
        <position position="142"/>
    </location>
    <ligand>
        <name>S-adenosyl-L-methionine</name>
        <dbReference type="ChEBI" id="CHEBI:59789"/>
    </ligand>
</feature>
<evidence type="ECO:0000313" key="9">
    <source>
        <dbReference type="Proteomes" id="UP000294535"/>
    </source>
</evidence>
<dbReference type="Pfam" id="PF05175">
    <property type="entry name" value="MTS"/>
    <property type="match status" value="1"/>
</dbReference>
<name>A0A4R6T287_9BACT</name>
<dbReference type="InterPro" id="IPR019874">
    <property type="entry name" value="RF_methyltr_PrmC"/>
</dbReference>
<evidence type="ECO:0000256" key="2">
    <source>
        <dbReference type="ARBA" id="ARBA00022679"/>
    </source>
</evidence>
<comment type="similarity">
    <text evidence="5">Belongs to the protein N5-glutamine methyltransferase family. PrmC subfamily.</text>
</comment>
<dbReference type="PANTHER" id="PTHR18895:SF74">
    <property type="entry name" value="MTRF1L RELEASE FACTOR GLUTAMINE METHYLTRANSFERASE"/>
    <property type="match status" value="1"/>
</dbReference>
<dbReference type="EMBL" id="SNYF01000009">
    <property type="protein sequence ID" value="TDQ14626.1"/>
    <property type="molecule type" value="Genomic_DNA"/>
</dbReference>
<evidence type="ECO:0000259" key="7">
    <source>
        <dbReference type="Pfam" id="PF17827"/>
    </source>
</evidence>
<dbReference type="CDD" id="cd02440">
    <property type="entry name" value="AdoMet_MTases"/>
    <property type="match status" value="1"/>
</dbReference>
<dbReference type="PANTHER" id="PTHR18895">
    <property type="entry name" value="HEMK METHYLTRANSFERASE"/>
    <property type="match status" value="1"/>
</dbReference>